<reference evidence="7 8" key="1">
    <citation type="submission" date="2019-11" db="EMBL/GenBank/DDBJ databases">
        <title>Description of Pedobacter sp. LMG 31462T.</title>
        <authorList>
            <person name="Carlier A."/>
            <person name="Qi S."/>
            <person name="Vandamme P."/>
        </authorList>
    </citation>
    <scope>NUCLEOTIDE SEQUENCE [LARGE SCALE GENOMIC DNA]</scope>
    <source>
        <strain evidence="7 8">LMG 31462</strain>
    </source>
</reference>
<dbReference type="InterPro" id="IPR013740">
    <property type="entry name" value="Redoxin"/>
</dbReference>
<comment type="subcellular location">
    <subcellularLocation>
        <location evidence="1">Cell envelope</location>
    </subcellularLocation>
</comment>
<protein>
    <submittedName>
        <fullName evidence="7">Redoxin domain-containing protein</fullName>
    </submittedName>
</protein>
<feature type="signal peptide" evidence="5">
    <location>
        <begin position="1"/>
        <end position="20"/>
    </location>
</feature>
<evidence type="ECO:0000256" key="3">
    <source>
        <dbReference type="ARBA" id="ARBA00023157"/>
    </source>
</evidence>
<dbReference type="PROSITE" id="PS00194">
    <property type="entry name" value="THIOREDOXIN_1"/>
    <property type="match status" value="1"/>
</dbReference>
<sequence>MRKLLVFLLLCSCYLVEANAGPGKATVNCTVYGNTQSGLYLYQLKDGEAQSLGFQRPDANGNCKFVVTLKEGAYFFKKAGGKGNTFNHVIYLKAGEEKKVAFQIGSVSLDYDSCIIEKPNTETQYLKDYLLAFNKYNKTVSNKQAQSYAEYKLFQQFAAAFLQKHKTSNVYFNQWLKDKIGTDLQYLMAANYFNFGTRLNTSYDSAARVQEFYEPLRDKKIVNNPALLQSENGMQMLSYVFAFWKFNRVKNGKELNPFYFAENTPMISNLQVKVAYLANRMKNITKYEDFVNNVQPYKALFVSAEMKAAYDKRYEDLYLFAKGSPGYNFELKDVNDKTHKLSDFKGKVVIIDLWAMWCAPCLKEKPIMGKIEQGYHDRNDIVFIGVSVDGINRSDLWKGFVKRNGWTNLELISDATSSIHQYYKVSGIPRFLVFDRNGNIVTVDAPMPSNPEFKKLIDRTLATAN</sequence>
<evidence type="ECO:0000313" key="8">
    <source>
        <dbReference type="Proteomes" id="UP000636110"/>
    </source>
</evidence>
<evidence type="ECO:0000256" key="4">
    <source>
        <dbReference type="ARBA" id="ARBA00023284"/>
    </source>
</evidence>
<dbReference type="Proteomes" id="UP000636110">
    <property type="component" value="Unassembled WGS sequence"/>
</dbReference>
<comment type="caution">
    <text evidence="7">The sequence shown here is derived from an EMBL/GenBank/DDBJ whole genome shotgun (WGS) entry which is preliminary data.</text>
</comment>
<keyword evidence="2" id="KW-0201">Cytochrome c-type biogenesis</keyword>
<dbReference type="Pfam" id="PF08534">
    <property type="entry name" value="Redoxin"/>
    <property type="match status" value="1"/>
</dbReference>
<keyword evidence="5" id="KW-0732">Signal</keyword>
<dbReference type="RefSeq" id="WP_182952672.1">
    <property type="nucleotide sequence ID" value="NZ_WNXC01000001.1"/>
</dbReference>
<dbReference type="PANTHER" id="PTHR42852">
    <property type="entry name" value="THIOL:DISULFIDE INTERCHANGE PROTEIN DSBE"/>
    <property type="match status" value="1"/>
</dbReference>
<evidence type="ECO:0000256" key="1">
    <source>
        <dbReference type="ARBA" id="ARBA00004196"/>
    </source>
</evidence>
<dbReference type="InterPro" id="IPR013766">
    <property type="entry name" value="Thioredoxin_domain"/>
</dbReference>
<dbReference type="PANTHER" id="PTHR42852:SF6">
    <property type="entry name" value="THIOL:DISULFIDE INTERCHANGE PROTEIN DSBE"/>
    <property type="match status" value="1"/>
</dbReference>
<keyword evidence="4" id="KW-0676">Redox-active center</keyword>
<evidence type="ECO:0000256" key="5">
    <source>
        <dbReference type="SAM" id="SignalP"/>
    </source>
</evidence>
<proteinExistence type="predicted"/>
<gene>
    <name evidence="7" type="ORF">GM920_00575</name>
</gene>
<accession>A0ABR6EQ75</accession>
<dbReference type="Gene3D" id="3.40.30.10">
    <property type="entry name" value="Glutaredoxin"/>
    <property type="match status" value="1"/>
</dbReference>
<evidence type="ECO:0000313" key="7">
    <source>
        <dbReference type="EMBL" id="MBB2147392.1"/>
    </source>
</evidence>
<name>A0ABR6EQ75_9SPHI</name>
<keyword evidence="3" id="KW-1015">Disulfide bond</keyword>
<evidence type="ECO:0000256" key="2">
    <source>
        <dbReference type="ARBA" id="ARBA00022748"/>
    </source>
</evidence>
<organism evidence="7 8">
    <name type="scientific">Pedobacter gandavensis</name>
    <dbReference type="NCBI Taxonomy" id="2679963"/>
    <lineage>
        <taxon>Bacteria</taxon>
        <taxon>Pseudomonadati</taxon>
        <taxon>Bacteroidota</taxon>
        <taxon>Sphingobacteriia</taxon>
        <taxon>Sphingobacteriales</taxon>
        <taxon>Sphingobacteriaceae</taxon>
        <taxon>Pedobacter</taxon>
    </lineage>
</organism>
<evidence type="ECO:0000259" key="6">
    <source>
        <dbReference type="PROSITE" id="PS51352"/>
    </source>
</evidence>
<feature type="chain" id="PRO_5045714312" evidence="5">
    <location>
        <begin position="21"/>
        <end position="465"/>
    </location>
</feature>
<dbReference type="CDD" id="cd02966">
    <property type="entry name" value="TlpA_like_family"/>
    <property type="match status" value="1"/>
</dbReference>
<feature type="domain" description="Thioredoxin" evidence="6">
    <location>
        <begin position="320"/>
        <end position="462"/>
    </location>
</feature>
<dbReference type="SUPFAM" id="SSF52833">
    <property type="entry name" value="Thioredoxin-like"/>
    <property type="match status" value="1"/>
</dbReference>
<dbReference type="InterPro" id="IPR050553">
    <property type="entry name" value="Thioredoxin_ResA/DsbE_sf"/>
</dbReference>
<dbReference type="InterPro" id="IPR017937">
    <property type="entry name" value="Thioredoxin_CS"/>
</dbReference>
<dbReference type="PROSITE" id="PS51352">
    <property type="entry name" value="THIOREDOXIN_2"/>
    <property type="match status" value="1"/>
</dbReference>
<dbReference type="EMBL" id="WNXC01000001">
    <property type="protein sequence ID" value="MBB2147392.1"/>
    <property type="molecule type" value="Genomic_DNA"/>
</dbReference>
<keyword evidence="8" id="KW-1185">Reference proteome</keyword>
<dbReference type="InterPro" id="IPR036249">
    <property type="entry name" value="Thioredoxin-like_sf"/>
</dbReference>